<evidence type="ECO:0000259" key="2">
    <source>
        <dbReference type="Pfam" id="PF13847"/>
    </source>
</evidence>
<feature type="domain" description="Methyltransferase" evidence="2">
    <location>
        <begin position="150"/>
        <end position="250"/>
    </location>
</feature>
<dbReference type="Pfam" id="PF13847">
    <property type="entry name" value="Methyltransf_31"/>
    <property type="match status" value="1"/>
</dbReference>
<feature type="compositionally biased region" description="Acidic residues" evidence="1">
    <location>
        <begin position="1"/>
        <end position="17"/>
    </location>
</feature>
<accession>A0A0C3MJP3</accession>
<dbReference type="EMBL" id="KN822945">
    <property type="protein sequence ID" value="KIO33922.1"/>
    <property type="molecule type" value="Genomic_DNA"/>
</dbReference>
<dbReference type="Proteomes" id="UP000054248">
    <property type="component" value="Unassembled WGS sequence"/>
</dbReference>
<dbReference type="AlphaFoldDB" id="A0A0C3MJP3"/>
<feature type="compositionally biased region" description="Low complexity" evidence="1">
    <location>
        <begin position="18"/>
        <end position="28"/>
    </location>
</feature>
<proteinExistence type="predicted"/>
<dbReference type="InterPro" id="IPR025714">
    <property type="entry name" value="Methyltranfer_dom"/>
</dbReference>
<organism evidence="3 4">
    <name type="scientific">Tulasnella calospora MUT 4182</name>
    <dbReference type="NCBI Taxonomy" id="1051891"/>
    <lineage>
        <taxon>Eukaryota</taxon>
        <taxon>Fungi</taxon>
        <taxon>Dikarya</taxon>
        <taxon>Basidiomycota</taxon>
        <taxon>Agaricomycotina</taxon>
        <taxon>Agaricomycetes</taxon>
        <taxon>Cantharellales</taxon>
        <taxon>Tulasnellaceae</taxon>
        <taxon>Tulasnella</taxon>
    </lineage>
</organism>
<dbReference type="SUPFAM" id="SSF53335">
    <property type="entry name" value="S-adenosyl-L-methionine-dependent methyltransferases"/>
    <property type="match status" value="1"/>
</dbReference>
<keyword evidence="4" id="KW-1185">Reference proteome</keyword>
<evidence type="ECO:0000256" key="1">
    <source>
        <dbReference type="SAM" id="MobiDB-lite"/>
    </source>
</evidence>
<dbReference type="InterPro" id="IPR029063">
    <property type="entry name" value="SAM-dependent_MTases_sf"/>
</dbReference>
<dbReference type="GO" id="GO:0008168">
    <property type="term" value="F:methyltransferase activity"/>
    <property type="evidence" value="ECO:0007669"/>
    <property type="project" value="TreeGrafter"/>
</dbReference>
<name>A0A0C3MJP3_9AGAM</name>
<evidence type="ECO:0000313" key="4">
    <source>
        <dbReference type="Proteomes" id="UP000054248"/>
    </source>
</evidence>
<dbReference type="Gene3D" id="3.40.50.150">
    <property type="entry name" value="Vaccinia Virus protein VP39"/>
    <property type="match status" value="1"/>
</dbReference>
<dbReference type="PANTHER" id="PTHR43591">
    <property type="entry name" value="METHYLTRANSFERASE"/>
    <property type="match status" value="1"/>
</dbReference>
<reference evidence="3 4" key="1">
    <citation type="submission" date="2014-04" db="EMBL/GenBank/DDBJ databases">
        <authorList>
            <consortium name="DOE Joint Genome Institute"/>
            <person name="Kuo A."/>
            <person name="Girlanda M."/>
            <person name="Perotto S."/>
            <person name="Kohler A."/>
            <person name="Nagy L.G."/>
            <person name="Floudas D."/>
            <person name="Copeland A."/>
            <person name="Barry K.W."/>
            <person name="Cichocki N."/>
            <person name="Veneault-Fourrey C."/>
            <person name="LaButti K."/>
            <person name="Lindquist E.A."/>
            <person name="Lipzen A."/>
            <person name="Lundell T."/>
            <person name="Morin E."/>
            <person name="Murat C."/>
            <person name="Sun H."/>
            <person name="Tunlid A."/>
            <person name="Henrissat B."/>
            <person name="Grigoriev I.V."/>
            <person name="Hibbett D.S."/>
            <person name="Martin F."/>
            <person name="Nordberg H.P."/>
            <person name="Cantor M.N."/>
            <person name="Hua S.X."/>
        </authorList>
    </citation>
    <scope>NUCLEOTIDE SEQUENCE [LARGE SCALE GENOMIC DNA]</scope>
    <source>
        <strain evidence="3 4">MUT 4182</strain>
    </source>
</reference>
<feature type="region of interest" description="Disordered" evidence="1">
    <location>
        <begin position="1"/>
        <end position="28"/>
    </location>
</feature>
<protein>
    <recommendedName>
        <fullName evidence="2">Methyltransferase domain-containing protein</fullName>
    </recommendedName>
</protein>
<gene>
    <name evidence="3" type="ORF">M407DRAFT_17190</name>
</gene>
<dbReference type="STRING" id="1051891.A0A0C3MJP3"/>
<sequence>MSQPPMDEDVSIADDLSDSGSDMDLGSSVAGAEGAAIHLDDAVSTIYPDDSISMRDFKTVQKKRRPAPSVASDAPSLVSFHSSADGHLFKMLHGRAFNNQSDLYMLPADDHEHSRLDIQHLVLRLYLGSLYASKHLVEAALRPNPDVRPAVLDVGTGSGRWALDMAMQFPHAEVIGLDIVPPVLLTDADVPDNCRFEVDDANLSFAHYENAFNVVHMRSANQGINDFESWLYETARTLRPNGVLLLVNGYPQLYDAQFQPLPTREPGEEGFTWVQFLWSSVYKAMHNRGNFATDSSLHWQRWLESNPNYRDPKTRSMYIPLGPWKQNMSEREQYVSSLMRENCIRILGNFKPILLSDGKKEADVDQWLANVTKELHDLSVHSYTRWQYTVAVRNVLPWQERLEEPQSMDAGSGTMLGPASDIASAPSGIAEILSAKV</sequence>
<dbReference type="HOGENOM" id="CLU_010595_5_3_1"/>
<evidence type="ECO:0000313" key="3">
    <source>
        <dbReference type="EMBL" id="KIO33922.1"/>
    </source>
</evidence>
<dbReference type="PANTHER" id="PTHR43591:SF10">
    <property type="entry name" value="ABC TRANSMEMBRANE TYPE-1 DOMAIN-CONTAINING PROTEIN-RELATED"/>
    <property type="match status" value="1"/>
</dbReference>
<dbReference type="CDD" id="cd02440">
    <property type="entry name" value="AdoMet_MTases"/>
    <property type="match status" value="1"/>
</dbReference>
<dbReference type="OrthoDB" id="2013972at2759"/>
<reference evidence="4" key="2">
    <citation type="submission" date="2015-01" db="EMBL/GenBank/DDBJ databases">
        <title>Evolutionary Origins and Diversification of the Mycorrhizal Mutualists.</title>
        <authorList>
            <consortium name="DOE Joint Genome Institute"/>
            <consortium name="Mycorrhizal Genomics Consortium"/>
            <person name="Kohler A."/>
            <person name="Kuo A."/>
            <person name="Nagy L.G."/>
            <person name="Floudas D."/>
            <person name="Copeland A."/>
            <person name="Barry K.W."/>
            <person name="Cichocki N."/>
            <person name="Veneault-Fourrey C."/>
            <person name="LaButti K."/>
            <person name="Lindquist E.A."/>
            <person name="Lipzen A."/>
            <person name="Lundell T."/>
            <person name="Morin E."/>
            <person name="Murat C."/>
            <person name="Riley R."/>
            <person name="Ohm R."/>
            <person name="Sun H."/>
            <person name="Tunlid A."/>
            <person name="Henrissat B."/>
            <person name="Grigoriev I.V."/>
            <person name="Hibbett D.S."/>
            <person name="Martin F."/>
        </authorList>
    </citation>
    <scope>NUCLEOTIDE SEQUENCE [LARGE SCALE GENOMIC DNA]</scope>
    <source>
        <strain evidence="4">MUT 4182</strain>
    </source>
</reference>